<evidence type="ECO:0000313" key="1">
    <source>
        <dbReference type="EMBL" id="CCD48301.1"/>
    </source>
</evidence>
<organism evidence="1 2">
    <name type="scientific">Botryotinia fuckeliana (strain T4)</name>
    <name type="common">Noble rot fungus</name>
    <name type="synonym">Botrytis cinerea</name>
    <dbReference type="NCBI Taxonomy" id="999810"/>
    <lineage>
        <taxon>Eukaryota</taxon>
        <taxon>Fungi</taxon>
        <taxon>Dikarya</taxon>
        <taxon>Ascomycota</taxon>
        <taxon>Pezizomycotina</taxon>
        <taxon>Leotiomycetes</taxon>
        <taxon>Helotiales</taxon>
        <taxon>Sclerotiniaceae</taxon>
        <taxon>Botrytis</taxon>
    </lineage>
</organism>
<dbReference type="InterPro" id="IPR036188">
    <property type="entry name" value="FAD/NAD-bd_sf"/>
</dbReference>
<gene>
    <name evidence="1" type="ORF">BofuT4_P106850.1</name>
</gene>
<dbReference type="EMBL" id="FQ790293">
    <property type="protein sequence ID" value="CCD48301.1"/>
    <property type="molecule type" value="Genomic_DNA"/>
</dbReference>
<dbReference type="Gene3D" id="3.50.50.60">
    <property type="entry name" value="FAD/NAD(P)-binding domain"/>
    <property type="match status" value="1"/>
</dbReference>
<dbReference type="Proteomes" id="UP000008177">
    <property type="component" value="Unplaced contigs"/>
</dbReference>
<dbReference type="SUPFAM" id="SSF51905">
    <property type="entry name" value="FAD/NAD(P)-binding domain"/>
    <property type="match status" value="1"/>
</dbReference>
<dbReference type="AlphaFoldDB" id="G2Y6P9"/>
<accession>G2Y6P9</accession>
<dbReference type="STRING" id="999810.G2Y6P9"/>
<evidence type="ECO:0008006" key="3">
    <source>
        <dbReference type="Google" id="ProtNLM"/>
    </source>
</evidence>
<dbReference type="InParanoid" id="G2Y6P9"/>
<dbReference type="HOGENOM" id="CLU_1454410_0_0_1"/>
<evidence type="ECO:0000313" key="2">
    <source>
        <dbReference type="Proteomes" id="UP000008177"/>
    </source>
</evidence>
<protein>
    <recommendedName>
        <fullName evidence="3">FAD/NAD(P)-binding domain-containing protein</fullName>
    </recommendedName>
</protein>
<proteinExistence type="predicted"/>
<reference evidence="2" key="1">
    <citation type="journal article" date="2011" name="PLoS Genet.">
        <title>Genomic analysis of the necrotrophic fungal pathogens Sclerotinia sclerotiorum and Botrytis cinerea.</title>
        <authorList>
            <person name="Amselem J."/>
            <person name="Cuomo C.A."/>
            <person name="van Kan J.A."/>
            <person name="Viaud M."/>
            <person name="Benito E.P."/>
            <person name="Couloux A."/>
            <person name="Coutinho P.M."/>
            <person name="de Vries R.P."/>
            <person name="Dyer P.S."/>
            <person name="Fillinger S."/>
            <person name="Fournier E."/>
            <person name="Gout L."/>
            <person name="Hahn M."/>
            <person name="Kohn L."/>
            <person name="Lapalu N."/>
            <person name="Plummer K.M."/>
            <person name="Pradier J.M."/>
            <person name="Quevillon E."/>
            <person name="Sharon A."/>
            <person name="Simon A."/>
            <person name="ten Have A."/>
            <person name="Tudzynski B."/>
            <person name="Tudzynski P."/>
            <person name="Wincker P."/>
            <person name="Andrew M."/>
            <person name="Anthouard V."/>
            <person name="Beever R.E."/>
            <person name="Beffa R."/>
            <person name="Benoit I."/>
            <person name="Bouzid O."/>
            <person name="Brault B."/>
            <person name="Chen Z."/>
            <person name="Choquer M."/>
            <person name="Collemare J."/>
            <person name="Cotton P."/>
            <person name="Danchin E.G."/>
            <person name="Da Silva C."/>
            <person name="Gautier A."/>
            <person name="Giraud C."/>
            <person name="Giraud T."/>
            <person name="Gonzalez C."/>
            <person name="Grossetete S."/>
            <person name="Guldener U."/>
            <person name="Henrissat B."/>
            <person name="Howlett B.J."/>
            <person name="Kodira C."/>
            <person name="Kretschmer M."/>
            <person name="Lappartient A."/>
            <person name="Leroch M."/>
            <person name="Levis C."/>
            <person name="Mauceli E."/>
            <person name="Neuveglise C."/>
            <person name="Oeser B."/>
            <person name="Pearson M."/>
            <person name="Poulain J."/>
            <person name="Poussereau N."/>
            <person name="Quesneville H."/>
            <person name="Rascle C."/>
            <person name="Schumacher J."/>
            <person name="Segurens B."/>
            <person name="Sexton A."/>
            <person name="Silva E."/>
            <person name="Sirven C."/>
            <person name="Soanes D.M."/>
            <person name="Talbot N.J."/>
            <person name="Templeton M."/>
            <person name="Yandava C."/>
            <person name="Yarden O."/>
            <person name="Zeng Q."/>
            <person name="Rollins J.A."/>
            <person name="Lebrun M.H."/>
            <person name="Dickman M."/>
        </authorList>
    </citation>
    <scope>NUCLEOTIDE SEQUENCE [LARGE SCALE GENOMIC DNA]</scope>
    <source>
        <strain evidence="2">T4</strain>
    </source>
</reference>
<name>G2Y6P9_BOTF4</name>
<sequence length="166" mass="17975">MMVDIEGYEECWTKSIFHCLFCHGYEWSPAQSACILAIGDCAFPHVALHLARQALRLAENVTIYVHGNRALAKEIEAAKVASNLDVNSECRIHKPVTEQTNNLARKLGIELTEQGDIKVTSHFNETTVRGAFATGDCASMLKNDVGTMYGGTCAGAGVGSQIQGED</sequence>
<dbReference type="OrthoDB" id="10260355at2759"/>